<evidence type="ECO:0000313" key="2">
    <source>
        <dbReference type="Proteomes" id="UP000284706"/>
    </source>
</evidence>
<dbReference type="Gene3D" id="3.80.10.10">
    <property type="entry name" value="Ribonuclease Inhibitor"/>
    <property type="match status" value="1"/>
</dbReference>
<accession>A0A409YC17</accession>
<gene>
    <name evidence="1" type="ORF">CVT26_009877</name>
</gene>
<sequence>MDHSSSSYDRDKSPTTIDSLPTELLALVFDDCFYDFQRDKEHEPDLANPPWYGDGLTLTPWLNPISSVDKLARYKSTTRFPYSLASVSRLWRALLSTRPEYWQEAVLCYNPLMPDHRKWRAILRWSGSLPIDVVIVIQDLQRLPTPELERCCVDEIMHILSPHIHRCQSLNIETNFASAIPSIDDRILDLPCLSSLSVTSIVSADFYPSDLSDRAWASALLELERSSLPQLKCLEVEGINLRSICVPNGWLSQQLKLQHLVILNHARSSYGPSIDLIMQILDSFPDLARLKFANVDFVRENISPGEFNLGIEELFLEDLSPRFIHTLFSVCQFENLEHISFTRCFVEEFPPCDMMSLIDIKMKLDLAQILRDWDGTHLFIKNFPHFSDDFFDMLRHYDEKLDEFNCNWLEGLYLRDLPPFSLKKLKKMIKRRNDYIWYDDPEWRTNTYFGPAIKILHIQNCGLADLTDKDIDWFTSHVANFTYIRSPMTAEN</sequence>
<comment type="caution">
    <text evidence="1">The sequence shown here is derived from an EMBL/GenBank/DDBJ whole genome shotgun (WGS) entry which is preliminary data.</text>
</comment>
<dbReference type="EMBL" id="NHYE01001002">
    <property type="protein sequence ID" value="PPR00545.1"/>
    <property type="molecule type" value="Genomic_DNA"/>
</dbReference>
<evidence type="ECO:0000313" key="1">
    <source>
        <dbReference type="EMBL" id="PPR00545.1"/>
    </source>
</evidence>
<dbReference type="InterPro" id="IPR032675">
    <property type="entry name" value="LRR_dom_sf"/>
</dbReference>
<protein>
    <recommendedName>
        <fullName evidence="3">F-box domain-containing protein</fullName>
    </recommendedName>
</protein>
<dbReference type="SUPFAM" id="SSF52047">
    <property type="entry name" value="RNI-like"/>
    <property type="match status" value="1"/>
</dbReference>
<dbReference type="STRING" id="231916.A0A409YC17"/>
<dbReference type="InParanoid" id="A0A409YC17"/>
<proteinExistence type="predicted"/>
<dbReference type="Proteomes" id="UP000284706">
    <property type="component" value="Unassembled WGS sequence"/>
</dbReference>
<name>A0A409YC17_9AGAR</name>
<keyword evidence="2" id="KW-1185">Reference proteome</keyword>
<reference evidence="1 2" key="1">
    <citation type="journal article" date="2018" name="Evol. Lett.">
        <title>Horizontal gene cluster transfer increased hallucinogenic mushroom diversity.</title>
        <authorList>
            <person name="Reynolds H.T."/>
            <person name="Vijayakumar V."/>
            <person name="Gluck-Thaler E."/>
            <person name="Korotkin H.B."/>
            <person name="Matheny P.B."/>
            <person name="Slot J.C."/>
        </authorList>
    </citation>
    <scope>NUCLEOTIDE SEQUENCE [LARGE SCALE GENOMIC DNA]</scope>
    <source>
        <strain evidence="1 2">SRW20</strain>
    </source>
</reference>
<organism evidence="1 2">
    <name type="scientific">Gymnopilus dilepis</name>
    <dbReference type="NCBI Taxonomy" id="231916"/>
    <lineage>
        <taxon>Eukaryota</taxon>
        <taxon>Fungi</taxon>
        <taxon>Dikarya</taxon>
        <taxon>Basidiomycota</taxon>
        <taxon>Agaricomycotina</taxon>
        <taxon>Agaricomycetes</taxon>
        <taxon>Agaricomycetidae</taxon>
        <taxon>Agaricales</taxon>
        <taxon>Agaricineae</taxon>
        <taxon>Hymenogastraceae</taxon>
        <taxon>Gymnopilus</taxon>
    </lineage>
</organism>
<evidence type="ECO:0008006" key="3">
    <source>
        <dbReference type="Google" id="ProtNLM"/>
    </source>
</evidence>
<dbReference type="OrthoDB" id="3001771at2759"/>
<dbReference type="AlphaFoldDB" id="A0A409YC17"/>